<reference evidence="1" key="1">
    <citation type="submission" date="2022-10" db="EMBL/GenBank/DDBJ databases">
        <title>Culturing micro-colonial fungi from biological soil crusts in the Mojave desert and describing Neophaeococcomyces mojavensis, and introducing the new genera and species Taxawa tesnikishii.</title>
        <authorList>
            <person name="Kurbessoian T."/>
            <person name="Stajich J.E."/>
        </authorList>
    </citation>
    <scope>NUCLEOTIDE SEQUENCE</scope>
    <source>
        <strain evidence="1">JES_112</strain>
    </source>
</reference>
<dbReference type="Proteomes" id="UP001172386">
    <property type="component" value="Unassembled WGS sequence"/>
</dbReference>
<comment type="caution">
    <text evidence="1">The sequence shown here is derived from an EMBL/GenBank/DDBJ whole genome shotgun (WGS) entry which is preliminary data.</text>
</comment>
<protein>
    <submittedName>
        <fullName evidence="1">Uncharacterized protein</fullName>
    </submittedName>
</protein>
<name>A0ACC3AKJ2_9EURO</name>
<gene>
    <name evidence="1" type="ORF">H2198_000388</name>
</gene>
<keyword evidence="2" id="KW-1185">Reference proteome</keyword>
<organism evidence="1 2">
    <name type="scientific">Neophaeococcomyces mojaviensis</name>
    <dbReference type="NCBI Taxonomy" id="3383035"/>
    <lineage>
        <taxon>Eukaryota</taxon>
        <taxon>Fungi</taxon>
        <taxon>Dikarya</taxon>
        <taxon>Ascomycota</taxon>
        <taxon>Pezizomycotina</taxon>
        <taxon>Eurotiomycetes</taxon>
        <taxon>Chaetothyriomycetidae</taxon>
        <taxon>Chaetothyriales</taxon>
        <taxon>Chaetothyriales incertae sedis</taxon>
        <taxon>Neophaeococcomyces</taxon>
    </lineage>
</organism>
<sequence length="294" mass="32285">MAAVETAPTLFAEVNGVKYAYRKIGPDYNSAIPIVFCQHFRGTIDHWDPDLINPLSKHHPVILIDNAGVGHSTGEVADSVAGMAKHIETVIDHLGLKEIYLYGFSLGGMVVQQVTLDTLSRNLVKKLFIVGSSPGAGPNTPPATLEQADIEGVRANSGVSEVRLESMQKLFFYPTPTSLAASEKWWARIHRRTKETSGEERAPYLPLGQGLMNMSMAGRKWATGEGALERLPEIKIPVFISNGKADYMLPTQHSWVMSERLPNAQLIVYPDSGHGAGFQFAELHAKHVLLFLED</sequence>
<evidence type="ECO:0000313" key="2">
    <source>
        <dbReference type="Proteomes" id="UP001172386"/>
    </source>
</evidence>
<evidence type="ECO:0000313" key="1">
    <source>
        <dbReference type="EMBL" id="KAJ9664170.1"/>
    </source>
</evidence>
<proteinExistence type="predicted"/>
<dbReference type="EMBL" id="JAPDRQ010000004">
    <property type="protein sequence ID" value="KAJ9664170.1"/>
    <property type="molecule type" value="Genomic_DNA"/>
</dbReference>
<accession>A0ACC3AKJ2</accession>